<sequence>MPQVRETSHPISSALFITITFLFLVADTVLCAYSAAYVNNILRPSTDARFRDDADQPAHSKAVVIYFIFEAVLWGFSVIYFALQSFCGTRTSDTSDRHAFKMRNMVSTCIGVSIQLAWSIVALKSVSDWSRMLAQDDGELAKACKYLMGLISVNLALSALVLVFWVFMMVLAIYVHWSISNQSNVDARQLELDHLPPRDNSGRTSRLDEGTKA</sequence>
<evidence type="ECO:0000313" key="3">
    <source>
        <dbReference type="Proteomes" id="UP000829685"/>
    </source>
</evidence>
<feature type="transmembrane region" description="Helical" evidence="1">
    <location>
        <begin position="104"/>
        <end position="126"/>
    </location>
</feature>
<protein>
    <submittedName>
        <fullName evidence="2">Uncharacterized protein</fullName>
    </submittedName>
</protein>
<dbReference type="EMBL" id="JAFIMR010000002">
    <property type="protein sequence ID" value="KAI1880865.1"/>
    <property type="molecule type" value="Genomic_DNA"/>
</dbReference>
<name>A0A9P9WX65_9PEZI</name>
<feature type="transmembrane region" description="Helical" evidence="1">
    <location>
        <begin position="146"/>
        <end position="175"/>
    </location>
</feature>
<comment type="caution">
    <text evidence="2">The sequence shown here is derived from an EMBL/GenBank/DDBJ whole genome shotgun (WGS) entry which is preliminary data.</text>
</comment>
<keyword evidence="1" id="KW-1133">Transmembrane helix</keyword>
<dbReference type="Proteomes" id="UP000829685">
    <property type="component" value="Unassembled WGS sequence"/>
</dbReference>
<feature type="transmembrane region" description="Helical" evidence="1">
    <location>
        <begin position="63"/>
        <end position="83"/>
    </location>
</feature>
<keyword evidence="1" id="KW-0812">Transmembrane</keyword>
<evidence type="ECO:0000313" key="2">
    <source>
        <dbReference type="EMBL" id="KAI1880865.1"/>
    </source>
</evidence>
<feature type="transmembrane region" description="Helical" evidence="1">
    <location>
        <begin position="12"/>
        <end position="36"/>
    </location>
</feature>
<organism evidence="2 3">
    <name type="scientific">Neoarthrinium moseri</name>
    <dbReference type="NCBI Taxonomy" id="1658444"/>
    <lineage>
        <taxon>Eukaryota</taxon>
        <taxon>Fungi</taxon>
        <taxon>Dikarya</taxon>
        <taxon>Ascomycota</taxon>
        <taxon>Pezizomycotina</taxon>
        <taxon>Sordariomycetes</taxon>
        <taxon>Xylariomycetidae</taxon>
        <taxon>Amphisphaeriales</taxon>
        <taxon>Apiosporaceae</taxon>
        <taxon>Neoarthrinium</taxon>
    </lineage>
</organism>
<evidence type="ECO:0000256" key="1">
    <source>
        <dbReference type="SAM" id="Phobius"/>
    </source>
</evidence>
<reference evidence="2" key="1">
    <citation type="submission" date="2021-03" db="EMBL/GenBank/DDBJ databases">
        <title>Revisited historic fungal species revealed as producer of novel bioactive compounds through whole genome sequencing and comparative genomics.</title>
        <authorList>
            <person name="Vignolle G.A."/>
            <person name="Hochenegger N."/>
            <person name="Mach R.L."/>
            <person name="Mach-Aigner A.R."/>
            <person name="Javad Rahimi M."/>
            <person name="Salim K.A."/>
            <person name="Chan C.M."/>
            <person name="Lim L.B.L."/>
            <person name="Cai F."/>
            <person name="Druzhinina I.S."/>
            <person name="U'Ren J.M."/>
            <person name="Derntl C."/>
        </authorList>
    </citation>
    <scope>NUCLEOTIDE SEQUENCE</scope>
    <source>
        <strain evidence="2">TUCIM 5799</strain>
    </source>
</reference>
<keyword evidence="3" id="KW-1185">Reference proteome</keyword>
<proteinExistence type="predicted"/>
<keyword evidence="1" id="KW-0472">Membrane</keyword>
<accession>A0A9P9WX65</accession>
<gene>
    <name evidence="2" type="ORF">JX265_001105</name>
</gene>
<dbReference type="AlphaFoldDB" id="A0A9P9WX65"/>